<sequence>MRRLVFTRQAAKSPRKLAGSHPEAARMIALRIEGLRRDPMPRNSTRMLGYPCHRIRVGDYRIIYEFDNERLSVTLVEKREAIYRRLRRRHS</sequence>
<protein>
    <submittedName>
        <fullName evidence="3">mRNA interferase RelE/StbE</fullName>
    </submittedName>
</protein>
<dbReference type="SUPFAM" id="SSF143011">
    <property type="entry name" value="RelE-like"/>
    <property type="match status" value="1"/>
</dbReference>
<evidence type="ECO:0000256" key="1">
    <source>
        <dbReference type="ARBA" id="ARBA00022649"/>
    </source>
</evidence>
<gene>
    <name evidence="3" type="ORF">BECKTC1821D_GA0114238_111512</name>
</gene>
<evidence type="ECO:0000256" key="2">
    <source>
        <dbReference type="SAM" id="MobiDB-lite"/>
    </source>
</evidence>
<dbReference type="EMBL" id="CAADFS010000115">
    <property type="protein sequence ID" value="VFK50641.1"/>
    <property type="molecule type" value="Genomic_DNA"/>
</dbReference>
<reference evidence="3" key="1">
    <citation type="submission" date="2019-02" db="EMBL/GenBank/DDBJ databases">
        <authorList>
            <person name="Gruber-Vodicka R. H."/>
            <person name="Seah K. B. B."/>
        </authorList>
    </citation>
    <scope>NUCLEOTIDE SEQUENCE</scope>
    <source>
        <strain evidence="3">BECK_BZ123</strain>
    </source>
</reference>
<keyword evidence="1" id="KW-1277">Toxin-antitoxin system</keyword>
<dbReference type="Gene3D" id="3.30.2310.20">
    <property type="entry name" value="RelE-like"/>
    <property type="match status" value="1"/>
</dbReference>
<dbReference type="InterPro" id="IPR035093">
    <property type="entry name" value="RelE/ParE_toxin_dom_sf"/>
</dbReference>
<dbReference type="Pfam" id="PF05016">
    <property type="entry name" value="ParE_toxin"/>
    <property type="match status" value="1"/>
</dbReference>
<dbReference type="InterPro" id="IPR007712">
    <property type="entry name" value="RelE/ParE_toxin"/>
</dbReference>
<proteinExistence type="predicted"/>
<feature type="region of interest" description="Disordered" evidence="2">
    <location>
        <begin position="1"/>
        <end position="21"/>
    </location>
</feature>
<name>A0A450ZA21_9GAMM</name>
<dbReference type="AlphaFoldDB" id="A0A450ZA21"/>
<accession>A0A450ZA21</accession>
<evidence type="ECO:0000313" key="3">
    <source>
        <dbReference type="EMBL" id="VFK50641.1"/>
    </source>
</evidence>
<organism evidence="3">
    <name type="scientific">Candidatus Kentrum sp. TC</name>
    <dbReference type="NCBI Taxonomy" id="2126339"/>
    <lineage>
        <taxon>Bacteria</taxon>
        <taxon>Pseudomonadati</taxon>
        <taxon>Pseudomonadota</taxon>
        <taxon>Gammaproteobacteria</taxon>
        <taxon>Candidatus Kentrum</taxon>
    </lineage>
</organism>